<dbReference type="EMBL" id="QGNW01000106">
    <property type="protein sequence ID" value="RVW96658.1"/>
    <property type="molecule type" value="Genomic_DNA"/>
</dbReference>
<evidence type="ECO:0000313" key="7">
    <source>
        <dbReference type="EMBL" id="RVW96658.1"/>
    </source>
</evidence>
<dbReference type="GO" id="GO:0050661">
    <property type="term" value="F:NADP binding"/>
    <property type="evidence" value="ECO:0007669"/>
    <property type="project" value="InterPro"/>
</dbReference>
<protein>
    <recommendedName>
        <fullName evidence="6">Flavin-containing monooxygenase</fullName>
        <ecNumber evidence="6">1.-.-.-</ecNumber>
    </recommendedName>
</protein>
<dbReference type="FunFam" id="3.50.50.60:FF:000169">
    <property type="entry name" value="Flavin-containing monooxygenase"/>
    <property type="match status" value="1"/>
</dbReference>
<dbReference type="GO" id="GO:0004499">
    <property type="term" value="F:N,N-dimethylaniline monooxygenase activity"/>
    <property type="evidence" value="ECO:0007669"/>
    <property type="project" value="InterPro"/>
</dbReference>
<evidence type="ECO:0000256" key="3">
    <source>
        <dbReference type="ARBA" id="ARBA00022827"/>
    </source>
</evidence>
<reference evidence="7 8" key="1">
    <citation type="journal article" date="2018" name="PLoS Genet.">
        <title>Population sequencing reveals clonal diversity and ancestral inbreeding in the grapevine cultivar Chardonnay.</title>
        <authorList>
            <person name="Roach M.J."/>
            <person name="Johnson D.L."/>
            <person name="Bohlmann J."/>
            <person name="van Vuuren H.J."/>
            <person name="Jones S.J."/>
            <person name="Pretorius I.S."/>
            <person name="Schmidt S.A."/>
            <person name="Borneman A.R."/>
        </authorList>
    </citation>
    <scope>NUCLEOTIDE SEQUENCE [LARGE SCALE GENOMIC DNA]</scope>
    <source>
        <strain evidence="8">cv. Chardonnay</strain>
        <tissue evidence="7">Leaf</tissue>
    </source>
</reference>
<keyword evidence="2 6" id="KW-0285">Flavoprotein</keyword>
<evidence type="ECO:0000256" key="4">
    <source>
        <dbReference type="ARBA" id="ARBA00022857"/>
    </source>
</evidence>
<sequence>MERKVAIIGAGISGLLACKYTLSKGYTPVVFESRSSIGGVWTQTFETTKLQTPRSVLPVLRLPWPSSVPEFPNHSQVLDILSLMLPTSTCSPTSSLTPKSSGIEYEGPSDEEVQAWELWSGTGEPFNSKGKWSITVKDTNSLLTEVYQVGFVILCVGQYSDVPKIPEFPAGKGPEAFRGKVIHSMEYAAMDFERAAEFIKGKRTTVVGFQKSALDIVMECSAANGPSTGTSRITIHGGASSLSVFLTAFAELLVHKPEMGFSKFVETYVNQKLSLAKFGMVPEQSFHKDISSCLISSMPEEFYDRVEKGSIILKKAPKFSFCKEGIVVTNHIVGSPDASIPLFRQCIHPRVPQLAVIGFSESVSNLYTSEMRSRWLAEFLDGTFKLPSIKEMEKDAERWDQYLKRYSEKHYRRSCIAALHIWYNDQLCKDMGWNPKRKKGFFAELFEPYGPLDYRPIS</sequence>
<dbReference type="AlphaFoldDB" id="A0A438IIW2"/>
<keyword evidence="3 6" id="KW-0274">FAD</keyword>
<evidence type="ECO:0000256" key="1">
    <source>
        <dbReference type="ARBA" id="ARBA00009183"/>
    </source>
</evidence>
<name>A0A438IIW2_VITVI</name>
<keyword evidence="6 7" id="KW-0503">Monooxygenase</keyword>
<dbReference type="PIRSF" id="PIRSF000332">
    <property type="entry name" value="FMO"/>
    <property type="match status" value="1"/>
</dbReference>
<dbReference type="Proteomes" id="UP000288805">
    <property type="component" value="Unassembled WGS sequence"/>
</dbReference>
<dbReference type="InterPro" id="IPR050346">
    <property type="entry name" value="FMO-like"/>
</dbReference>
<evidence type="ECO:0000256" key="5">
    <source>
        <dbReference type="ARBA" id="ARBA00023002"/>
    </source>
</evidence>
<dbReference type="InterPro" id="IPR000960">
    <property type="entry name" value="Flavin_mOase"/>
</dbReference>
<gene>
    <name evidence="7" type="primary">FMO1_8</name>
    <name evidence="7" type="ORF">CK203_020462</name>
</gene>
<comment type="caution">
    <text evidence="7">The sequence shown here is derived from an EMBL/GenBank/DDBJ whole genome shotgun (WGS) entry which is preliminary data.</text>
</comment>
<evidence type="ECO:0000313" key="8">
    <source>
        <dbReference type="Proteomes" id="UP000288805"/>
    </source>
</evidence>
<organism evidence="7 8">
    <name type="scientific">Vitis vinifera</name>
    <name type="common">Grape</name>
    <dbReference type="NCBI Taxonomy" id="29760"/>
    <lineage>
        <taxon>Eukaryota</taxon>
        <taxon>Viridiplantae</taxon>
        <taxon>Streptophyta</taxon>
        <taxon>Embryophyta</taxon>
        <taxon>Tracheophyta</taxon>
        <taxon>Spermatophyta</taxon>
        <taxon>Magnoliopsida</taxon>
        <taxon>eudicotyledons</taxon>
        <taxon>Gunneridae</taxon>
        <taxon>Pentapetalae</taxon>
        <taxon>rosids</taxon>
        <taxon>Vitales</taxon>
        <taxon>Vitaceae</taxon>
        <taxon>Viteae</taxon>
        <taxon>Vitis</taxon>
    </lineage>
</organism>
<evidence type="ECO:0000256" key="6">
    <source>
        <dbReference type="RuleBase" id="RU361177"/>
    </source>
</evidence>
<dbReference type="PROSITE" id="PS51257">
    <property type="entry name" value="PROKAR_LIPOPROTEIN"/>
    <property type="match status" value="1"/>
</dbReference>
<dbReference type="EC" id="1.-.-.-" evidence="6"/>
<dbReference type="InterPro" id="IPR036188">
    <property type="entry name" value="FAD/NAD-bd_sf"/>
</dbReference>
<dbReference type="Gene3D" id="3.50.50.60">
    <property type="entry name" value="FAD/NAD(P)-binding domain"/>
    <property type="match status" value="2"/>
</dbReference>
<keyword evidence="5 6" id="KW-0560">Oxidoreductase</keyword>
<evidence type="ECO:0000256" key="2">
    <source>
        <dbReference type="ARBA" id="ARBA00022630"/>
    </source>
</evidence>
<dbReference type="SUPFAM" id="SSF51905">
    <property type="entry name" value="FAD/NAD(P)-binding domain"/>
    <property type="match status" value="2"/>
</dbReference>
<dbReference type="FunFam" id="3.50.50.60:FF:000403">
    <property type="entry name" value="Flavin-containing monooxygenase"/>
    <property type="match status" value="1"/>
</dbReference>
<proteinExistence type="inferred from homology"/>
<keyword evidence="4" id="KW-0521">NADP</keyword>
<dbReference type="InterPro" id="IPR020946">
    <property type="entry name" value="Flavin_mOase-like"/>
</dbReference>
<dbReference type="PANTHER" id="PTHR23023">
    <property type="entry name" value="DIMETHYLANILINE MONOOXYGENASE"/>
    <property type="match status" value="1"/>
</dbReference>
<comment type="cofactor">
    <cofactor evidence="6">
        <name>FAD</name>
        <dbReference type="ChEBI" id="CHEBI:57692"/>
    </cofactor>
</comment>
<accession>A0A438IIW2</accession>
<dbReference type="Pfam" id="PF00743">
    <property type="entry name" value="FMO-like"/>
    <property type="match status" value="3"/>
</dbReference>
<dbReference type="GO" id="GO:0050660">
    <property type="term" value="F:flavin adenine dinucleotide binding"/>
    <property type="evidence" value="ECO:0007669"/>
    <property type="project" value="InterPro"/>
</dbReference>
<comment type="similarity">
    <text evidence="1 6">Belongs to the FMO family.</text>
</comment>